<evidence type="ECO:0000313" key="2">
    <source>
        <dbReference type="Proteomes" id="UP000539538"/>
    </source>
</evidence>
<comment type="caution">
    <text evidence="1">The sequence shown here is derived from an EMBL/GenBank/DDBJ whole genome shotgun (WGS) entry which is preliminary data.</text>
</comment>
<dbReference type="Proteomes" id="UP000539538">
    <property type="component" value="Unassembled WGS sequence"/>
</dbReference>
<sequence length="53" mass="5972">MMRLVHRRLQGYTEKDAVSYVVCKLDQPVARSGEDVELLEAGDTKLQRKGPSP</sequence>
<protein>
    <submittedName>
        <fullName evidence="1">Uncharacterized protein</fullName>
    </submittedName>
</protein>
<proteinExistence type="predicted"/>
<dbReference type="EMBL" id="JACHOT010000005">
    <property type="protein sequence ID" value="MBB4652061.1"/>
    <property type="molecule type" value="Genomic_DNA"/>
</dbReference>
<reference evidence="1 2" key="1">
    <citation type="submission" date="2020-08" db="EMBL/GenBank/DDBJ databases">
        <title>Genomic Encyclopedia of Type Strains, Phase IV (KMG-IV): sequencing the most valuable type-strain genomes for metagenomic binning, comparative biology and taxonomic classification.</title>
        <authorList>
            <person name="Goeker M."/>
        </authorList>
    </citation>
    <scope>NUCLEOTIDE SEQUENCE [LARGE SCALE GENOMIC DNA]</scope>
    <source>
        <strain evidence="1 2">DSM 7050</strain>
    </source>
</reference>
<name>A0ABR6L5H2_9HYPH</name>
<gene>
    <name evidence="1" type="ORF">GGQ99_003834</name>
</gene>
<accession>A0ABR6L5H2</accession>
<evidence type="ECO:0000313" key="1">
    <source>
        <dbReference type="EMBL" id="MBB4652061.1"/>
    </source>
</evidence>
<organism evidence="1 2">
    <name type="scientific">Aminobacter niigataensis</name>
    <dbReference type="NCBI Taxonomy" id="83265"/>
    <lineage>
        <taxon>Bacteria</taxon>
        <taxon>Pseudomonadati</taxon>
        <taxon>Pseudomonadota</taxon>
        <taxon>Alphaproteobacteria</taxon>
        <taxon>Hyphomicrobiales</taxon>
        <taxon>Phyllobacteriaceae</taxon>
        <taxon>Aminobacter</taxon>
    </lineage>
</organism>
<keyword evidence="2" id="KW-1185">Reference proteome</keyword>